<keyword evidence="1" id="KW-0812">Transmembrane</keyword>
<proteinExistence type="predicted"/>
<dbReference type="Pfam" id="PF12666">
    <property type="entry name" value="PrgI"/>
    <property type="match status" value="1"/>
</dbReference>
<evidence type="ECO:0000313" key="2">
    <source>
        <dbReference type="EMBL" id="KKW35415.1"/>
    </source>
</evidence>
<dbReference type="InterPro" id="IPR024414">
    <property type="entry name" value="Uncharacterised_PrgI"/>
</dbReference>
<gene>
    <name evidence="2" type="ORF">UY83_C0008G0003</name>
</gene>
<reference evidence="2 3" key="1">
    <citation type="journal article" date="2015" name="Nature">
        <title>rRNA introns, odd ribosomes, and small enigmatic genomes across a large radiation of phyla.</title>
        <authorList>
            <person name="Brown C.T."/>
            <person name="Hug L.A."/>
            <person name="Thomas B.C."/>
            <person name="Sharon I."/>
            <person name="Castelle C.J."/>
            <person name="Singh A."/>
            <person name="Wilkins M.J."/>
            <person name="Williams K.H."/>
            <person name="Banfield J.F."/>
        </authorList>
    </citation>
    <scope>NUCLEOTIDE SEQUENCE [LARGE SCALE GENOMIC DNA]</scope>
</reference>
<protein>
    <recommendedName>
        <fullName evidence="4">PrgI family protein</fullName>
    </recommendedName>
</protein>
<dbReference type="Proteomes" id="UP000034740">
    <property type="component" value="Unassembled WGS sequence"/>
</dbReference>
<feature type="transmembrane region" description="Helical" evidence="1">
    <location>
        <begin position="25"/>
        <end position="42"/>
    </location>
</feature>
<comment type="caution">
    <text evidence="2">The sequence shown here is derived from an EMBL/GenBank/DDBJ whole genome shotgun (WGS) entry which is preliminary data.</text>
</comment>
<keyword evidence="1" id="KW-1133">Transmembrane helix</keyword>
<name>A0A0G1XWV2_9BACT</name>
<evidence type="ECO:0000256" key="1">
    <source>
        <dbReference type="SAM" id="Phobius"/>
    </source>
</evidence>
<accession>A0A0G1XWV2</accession>
<dbReference type="AlphaFoldDB" id="A0A0G1XWV2"/>
<organism evidence="2 3">
    <name type="scientific">Candidatus Adlerbacteria bacterium GW2011_GWA1_54_10</name>
    <dbReference type="NCBI Taxonomy" id="1618605"/>
    <lineage>
        <taxon>Bacteria</taxon>
        <taxon>Candidatus Adleribacteriota</taxon>
    </lineage>
</organism>
<evidence type="ECO:0000313" key="3">
    <source>
        <dbReference type="Proteomes" id="UP000034740"/>
    </source>
</evidence>
<evidence type="ECO:0008006" key="4">
    <source>
        <dbReference type="Google" id="ProtNLM"/>
    </source>
</evidence>
<dbReference type="EMBL" id="LCRO01000008">
    <property type="protein sequence ID" value="KKW35415.1"/>
    <property type="molecule type" value="Genomic_DNA"/>
</dbReference>
<keyword evidence="1" id="KW-0472">Membrane</keyword>
<sequence length="148" mass="16577">MAQYQVPQFIEVEDKIFGPLTLKQFIYLAGGGGLCLLFFTVFPLWLTVLLGLPVAAFSAALAFYQINGRPLINALEHGFSYFFGTKLYLWKQRSERPITAGPTANNQQPATTLPRLSQSKLKDLSWSLNIKDRVQMGITDNQSTGFEI</sequence>